<dbReference type="Gene3D" id="1.20.5.1230">
    <property type="entry name" value="Apolipoprotein A-I"/>
    <property type="match status" value="1"/>
</dbReference>
<evidence type="ECO:0000256" key="1">
    <source>
        <dbReference type="SAM" id="Coils"/>
    </source>
</evidence>
<gene>
    <name evidence="2" type="ORF">PoB_003411900</name>
</gene>
<dbReference type="AlphaFoldDB" id="A0AAV4AMM1"/>
<accession>A0AAV4AMM1</accession>
<organism evidence="2 3">
    <name type="scientific">Plakobranchus ocellatus</name>
    <dbReference type="NCBI Taxonomy" id="259542"/>
    <lineage>
        <taxon>Eukaryota</taxon>
        <taxon>Metazoa</taxon>
        <taxon>Spiralia</taxon>
        <taxon>Lophotrochozoa</taxon>
        <taxon>Mollusca</taxon>
        <taxon>Gastropoda</taxon>
        <taxon>Heterobranchia</taxon>
        <taxon>Euthyneura</taxon>
        <taxon>Panpulmonata</taxon>
        <taxon>Sacoglossa</taxon>
        <taxon>Placobranchoidea</taxon>
        <taxon>Plakobranchidae</taxon>
        <taxon>Plakobranchus</taxon>
    </lineage>
</organism>
<sequence length="564" mass="63525">MDSNIHMMASVNDQSDSYKTDRTVDLGVEHASRKMGIHHKLSSSALETTSSGKIYWDSDESSKLSYDMQVKDNSRRRKEVKEGHFTLGLPFRTLGLSGSYSDNRVVKSADATFSWDADRDDKQIGFKGTMTRGDRIKGDITLSMPAIRKEIRVDGELMSQNGRIILDARTDISYSRDSRKTLTLTSKLEDISDYYSRYNYSLAVGVSHPYTNVDIQMTSHLGSSDEKMTVGLSTDYMTARRQNKNLGLLAEINKLKRQISLQLVGKYTDITNALSEELRPLIDELDKEMTIVARKMNKLSREMRKAYENNDFYIQDMGQSVTEAYMNAQEKLIMYTREYREASSEIIQSLSEGLRELTSYPIKEHYSEMVSSSATWLNERAESILSCLESYLAKADAALTEYHERLQELKQKASDSVYNATYVTYISDSLNNMDVSPYIPSFEIPEEYTNAIYNVHDAINSRLGDMMDAPGLRHVQGGMNEVYQQKSSSRNFVGLENGHYGKRGDVPSASVHDFKLQELCGAVSIVYLSVDAAGIGTRCDFEGASTEHLGTTLITAIFPSMDLA</sequence>
<comment type="caution">
    <text evidence="2">The sequence shown here is derived from an EMBL/GenBank/DDBJ whole genome shotgun (WGS) entry which is preliminary data.</text>
</comment>
<protein>
    <submittedName>
        <fullName evidence="2">Beta-1,3-glucan-binding protein</fullName>
    </submittedName>
</protein>
<dbReference type="Proteomes" id="UP000735302">
    <property type="component" value="Unassembled WGS sequence"/>
</dbReference>
<proteinExistence type="predicted"/>
<dbReference type="SUPFAM" id="SSF58113">
    <property type="entry name" value="Apolipoprotein A-I"/>
    <property type="match status" value="1"/>
</dbReference>
<reference evidence="2 3" key="1">
    <citation type="journal article" date="2021" name="Elife">
        <title>Chloroplast acquisition without the gene transfer in kleptoplastic sea slugs, Plakobranchus ocellatus.</title>
        <authorList>
            <person name="Maeda T."/>
            <person name="Takahashi S."/>
            <person name="Yoshida T."/>
            <person name="Shimamura S."/>
            <person name="Takaki Y."/>
            <person name="Nagai Y."/>
            <person name="Toyoda A."/>
            <person name="Suzuki Y."/>
            <person name="Arimoto A."/>
            <person name="Ishii H."/>
            <person name="Satoh N."/>
            <person name="Nishiyama T."/>
            <person name="Hasebe M."/>
            <person name="Maruyama T."/>
            <person name="Minagawa J."/>
            <person name="Obokata J."/>
            <person name="Shigenobu S."/>
        </authorList>
    </citation>
    <scope>NUCLEOTIDE SEQUENCE [LARGE SCALE GENOMIC DNA]</scope>
</reference>
<evidence type="ECO:0000313" key="2">
    <source>
        <dbReference type="EMBL" id="GFO07614.1"/>
    </source>
</evidence>
<keyword evidence="3" id="KW-1185">Reference proteome</keyword>
<dbReference type="EMBL" id="BLXT01003901">
    <property type="protein sequence ID" value="GFO07614.1"/>
    <property type="molecule type" value="Genomic_DNA"/>
</dbReference>
<feature type="coiled-coil region" evidence="1">
    <location>
        <begin position="282"/>
        <end position="345"/>
    </location>
</feature>
<keyword evidence="1" id="KW-0175">Coiled coil</keyword>
<name>A0AAV4AMM1_9GAST</name>
<evidence type="ECO:0000313" key="3">
    <source>
        <dbReference type="Proteomes" id="UP000735302"/>
    </source>
</evidence>